<feature type="transmembrane region" description="Helical" evidence="1">
    <location>
        <begin position="7"/>
        <end position="28"/>
    </location>
</feature>
<evidence type="ECO:0000313" key="2">
    <source>
        <dbReference type="EMBL" id="KAA8905926.1"/>
    </source>
</evidence>
<protein>
    <recommendedName>
        <fullName evidence="4">AMP-dependent synthetase/ligase domain-containing protein</fullName>
    </recommendedName>
</protein>
<dbReference type="OrthoDB" id="4138492at2759"/>
<sequence>MWANIEWTPATVAVIAVAVAILLAIKYVEYTRDVPLLYLQQQSAVDATRTSGESAIYKSAKLGAGQHLRVGLDIRYDHYKLRQGNLRDIWALRVKQPGSLAVGTDTISYAVINAMAKHIEPQIKGRQQVVFHPNQVLASVASVALMVACFNNQVTVTIDPTTPCDLDEFNVTDCDADDKFDPEYTTESDRGIALRVVTTGNWGRTVVEFTQLNLVSAVASTLKHLPESQQIHPKDKFSVVYNPNLPSDHLLNVLTKWLTSSVAGCSKVWVGSTHPPHETTILSLPEERVEEYAKSVPSTGLGFSIRYLGYSLGKQLFASGPLKLVYVDKSLTAKPHITDYNRIRAQLGARVVSESGVYNIVGPVLATDIFDYRKVMVPNLLSYGAISQSLEIKLTNYHNNEGTLMVRGYTIGKTEVKEQKTTTLKQADGFMPIPAVGSWGSDGCLYVVG</sequence>
<dbReference type="Proteomes" id="UP000449547">
    <property type="component" value="Unassembled WGS sequence"/>
</dbReference>
<dbReference type="OMA" id="WGSDGCL"/>
<keyword evidence="1" id="KW-1133">Transmembrane helix</keyword>
<comment type="caution">
    <text evidence="2">The sequence shown here is derived from an EMBL/GenBank/DDBJ whole genome shotgun (WGS) entry which is preliminary data.</text>
</comment>
<accession>A0A642UV78</accession>
<name>A0A642UV78_DIURU</name>
<gene>
    <name evidence="2" type="ORF">DIURU_001303</name>
</gene>
<keyword evidence="1" id="KW-0812">Transmembrane</keyword>
<dbReference type="EMBL" id="SWFT01000039">
    <property type="protein sequence ID" value="KAA8905926.1"/>
    <property type="molecule type" value="Genomic_DNA"/>
</dbReference>
<reference evidence="2 3" key="1">
    <citation type="submission" date="2019-07" db="EMBL/GenBank/DDBJ databases">
        <title>Genome assembly of two rare yeast pathogens: Diutina rugosa and Trichomonascus ciferrii.</title>
        <authorList>
            <person name="Mixao V."/>
            <person name="Saus E."/>
            <person name="Hansen A."/>
            <person name="Lass-Flor C."/>
            <person name="Gabaldon T."/>
        </authorList>
    </citation>
    <scope>NUCLEOTIDE SEQUENCE [LARGE SCALE GENOMIC DNA]</scope>
    <source>
        <strain evidence="2 3">CBS 613</strain>
    </source>
</reference>
<proteinExistence type="predicted"/>
<organism evidence="2 3">
    <name type="scientific">Diutina rugosa</name>
    <name type="common">Yeast</name>
    <name type="synonym">Candida rugosa</name>
    <dbReference type="NCBI Taxonomy" id="5481"/>
    <lineage>
        <taxon>Eukaryota</taxon>
        <taxon>Fungi</taxon>
        <taxon>Dikarya</taxon>
        <taxon>Ascomycota</taxon>
        <taxon>Saccharomycotina</taxon>
        <taxon>Pichiomycetes</taxon>
        <taxon>Debaryomycetaceae</taxon>
        <taxon>Diutina</taxon>
    </lineage>
</organism>
<dbReference type="GeneID" id="54779956"/>
<evidence type="ECO:0008006" key="4">
    <source>
        <dbReference type="Google" id="ProtNLM"/>
    </source>
</evidence>
<evidence type="ECO:0000256" key="1">
    <source>
        <dbReference type="SAM" id="Phobius"/>
    </source>
</evidence>
<keyword evidence="1" id="KW-0472">Membrane</keyword>
<keyword evidence="3" id="KW-1185">Reference proteome</keyword>
<dbReference type="RefSeq" id="XP_034013907.1">
    <property type="nucleotide sequence ID" value="XM_034153832.1"/>
</dbReference>
<evidence type="ECO:0000313" key="3">
    <source>
        <dbReference type="Proteomes" id="UP000449547"/>
    </source>
</evidence>
<dbReference type="VEuPathDB" id="FungiDB:DIURU_001303"/>
<dbReference type="AlphaFoldDB" id="A0A642UV78"/>